<organism evidence="1 2">
    <name type="scientific">Pseudomonas spelaei</name>
    <dbReference type="NCBI Taxonomy" id="1055469"/>
    <lineage>
        <taxon>Bacteria</taxon>
        <taxon>Pseudomonadati</taxon>
        <taxon>Pseudomonadota</taxon>
        <taxon>Gammaproteobacteria</taxon>
        <taxon>Pseudomonadales</taxon>
        <taxon>Pseudomonadaceae</taxon>
        <taxon>Pseudomonas</taxon>
    </lineage>
</organism>
<dbReference type="AlphaFoldDB" id="A0A6I3WLL3"/>
<proteinExistence type="predicted"/>
<reference evidence="1 2" key="1">
    <citation type="submission" date="2019-11" db="EMBL/GenBank/DDBJ databases">
        <title>Pseudomonas karstica sp. nov. and Pseudomonas spelaei sp. nov. from karst caves.</title>
        <authorList>
            <person name="Zeman M."/>
        </authorList>
    </citation>
    <scope>NUCLEOTIDE SEQUENCE [LARGE SCALE GENOMIC DNA]</scope>
    <source>
        <strain evidence="1 2">CCM 7893</strain>
    </source>
</reference>
<comment type="caution">
    <text evidence="1">The sequence shown here is derived from an EMBL/GenBank/DDBJ whole genome shotgun (WGS) entry which is preliminary data.</text>
</comment>
<sequence>MKIGSIYYASDKAMFDALTQRKVTIAHLRELFLSRGIVISPDTDKEALARQFSSFFHDYADYQKLSLLIGAHSVRERTTNISITTAVTADDMMKSLESTKEFFEAEENDVIDISSVDGVITCTIHYQKTDFGQSEFRQVVQKQAVITFEPLRKGWKISGPMNDKFKNLSAQLQSQIEIMTSSEVKVSEISLSAYPDPELRTRFFRELIERLPKFKQVDVIDVATFNPKLKEVDLTVDDLQGDEDEEFPPESPRPTTHITKAQLSGQGVLESEQLLALEAQGFYICKILWHAKDSNQVDSDIYVMESQFGNKSACSDFSYIIKGVQHYQSHGVYGARVKASPPEEDRIKKLIVRAAEDTIKFLTTGKT</sequence>
<dbReference type="RefSeq" id="WP_155586359.1">
    <property type="nucleotide sequence ID" value="NZ_JBHSTH010000024.1"/>
</dbReference>
<name>A0A6I3WLL3_9PSED</name>
<dbReference type="EMBL" id="WNNK01000044">
    <property type="protein sequence ID" value="MUF08253.1"/>
    <property type="molecule type" value="Genomic_DNA"/>
</dbReference>
<dbReference type="Proteomes" id="UP000438196">
    <property type="component" value="Unassembled WGS sequence"/>
</dbReference>
<evidence type="ECO:0000313" key="1">
    <source>
        <dbReference type="EMBL" id="MUF08253.1"/>
    </source>
</evidence>
<accession>A0A6I3WLL3</accession>
<dbReference type="OrthoDB" id="8441783at2"/>
<protein>
    <submittedName>
        <fullName evidence="1">Uncharacterized protein</fullName>
    </submittedName>
</protein>
<evidence type="ECO:0000313" key="2">
    <source>
        <dbReference type="Proteomes" id="UP000438196"/>
    </source>
</evidence>
<gene>
    <name evidence="1" type="ORF">GNF76_28360</name>
</gene>
<keyword evidence="2" id="KW-1185">Reference proteome</keyword>